<reference evidence="3" key="1">
    <citation type="submission" date="2025-08" db="UniProtKB">
        <authorList>
            <consortium name="RefSeq"/>
        </authorList>
    </citation>
    <scope>IDENTIFICATION</scope>
</reference>
<accession>A0A1U7TGC9</accession>
<feature type="region of interest" description="Disordered" evidence="1">
    <location>
        <begin position="41"/>
        <end position="89"/>
    </location>
</feature>
<dbReference type="GeneID" id="103255934"/>
<feature type="non-terminal residue" evidence="3">
    <location>
        <position position="428"/>
    </location>
</feature>
<dbReference type="KEGG" id="csyr:103255934"/>
<dbReference type="AlphaFoldDB" id="A0A1U7TGC9"/>
<name>A0A1U7TGC9_CARSF</name>
<dbReference type="Proteomes" id="UP000189704">
    <property type="component" value="Unplaced"/>
</dbReference>
<dbReference type="OrthoDB" id="447173at2759"/>
<evidence type="ECO:0000313" key="3">
    <source>
        <dbReference type="RefSeq" id="XP_008052032.1"/>
    </source>
</evidence>
<evidence type="ECO:0000313" key="2">
    <source>
        <dbReference type="Proteomes" id="UP000189704"/>
    </source>
</evidence>
<proteinExistence type="predicted"/>
<organism evidence="2 3">
    <name type="scientific">Carlito syrichta</name>
    <name type="common">Philippine tarsier</name>
    <name type="synonym">Tarsius syrichta</name>
    <dbReference type="NCBI Taxonomy" id="1868482"/>
    <lineage>
        <taxon>Eukaryota</taxon>
        <taxon>Metazoa</taxon>
        <taxon>Chordata</taxon>
        <taxon>Craniata</taxon>
        <taxon>Vertebrata</taxon>
        <taxon>Euteleostomi</taxon>
        <taxon>Mammalia</taxon>
        <taxon>Eutheria</taxon>
        <taxon>Euarchontoglires</taxon>
        <taxon>Primates</taxon>
        <taxon>Haplorrhini</taxon>
        <taxon>Tarsiiformes</taxon>
        <taxon>Tarsiidae</taxon>
        <taxon>Carlito</taxon>
    </lineage>
</organism>
<feature type="region of interest" description="Disordered" evidence="1">
    <location>
        <begin position="1"/>
        <end position="25"/>
    </location>
</feature>
<evidence type="ECO:0000256" key="1">
    <source>
        <dbReference type="SAM" id="MobiDB-lite"/>
    </source>
</evidence>
<gene>
    <name evidence="3" type="primary">LOC103255934</name>
</gene>
<dbReference type="RefSeq" id="XP_008052032.1">
    <property type="nucleotide sequence ID" value="XM_008053841.1"/>
</dbReference>
<keyword evidence="2" id="KW-1185">Reference proteome</keyword>
<feature type="compositionally biased region" description="Pro residues" evidence="1">
    <location>
        <begin position="53"/>
        <end position="69"/>
    </location>
</feature>
<sequence length="428" mass="48301">MEQPKREGCSPGKTPQGPACSCTPENQECSLQGLGCNLGKSQLGPDYGLGNPSPGPDSKPPSLPLPPTSPTLSDLGQPQKSPLTGADKKYPLMKQRGFYSDILSPGALDQLGNVCRGPCMTQNFLRQADLDKFTPKAGTFKIPEDFEERIEQQCIGPTTQLLTQTDFPLKAYEPKVQVPFQVLPGQCPRKTEIERRKRQYLSLDIEQLLSNEGIDSNKLMPRHPDPQHPQTIEQGHDPLFPIYLPLKVFDNEEFDCRTPREWIDMGLEPGSMDRKPVPGKALLPTEDVLGHEDPKSQKLKYKWCEVGVLDYDRERKLYLVHKTDEKGLVRDETGKPILNGGVTPEGRPPLQLCQYWVPRIQLLFCAEDPRVFTQRVVRANALRKNTEALLLYNLYIDCMPSEGQRIINEQSLSRIKQWTMSTPRMRKG</sequence>
<protein>
    <submittedName>
        <fullName evidence="3">Dynein heavy chain 1, axonemal-like</fullName>
    </submittedName>
</protein>